<name>A0A0H5DUG9_9BACT</name>
<gene>
    <name evidence="1" type="ORF">ELAC_p0002</name>
</gene>
<dbReference type="AlphaFoldDB" id="A0A0H5DUG9"/>
<dbReference type="RefSeq" id="WP_098039443.1">
    <property type="nucleotide sequence ID" value="NZ_LN867111.1"/>
</dbReference>
<proteinExistence type="predicted"/>
<evidence type="ECO:0000313" key="2">
    <source>
        <dbReference type="Proteomes" id="UP000220251"/>
    </source>
</evidence>
<dbReference type="Proteomes" id="UP000220251">
    <property type="component" value="Plasmid 1"/>
</dbReference>
<reference evidence="2" key="1">
    <citation type="submission" date="2015-06" db="EMBL/GenBank/DDBJ databases">
        <authorList>
            <person name="Bertelli C."/>
        </authorList>
    </citation>
    <scope>NUCLEOTIDE SEQUENCE [LARGE SCALE GENOMIC DNA]</scope>
    <source>
        <strain evidence="2">CRIB-30</strain>
        <plasmid evidence="2">1</plasmid>
    </source>
</reference>
<keyword evidence="1" id="KW-0614">Plasmid</keyword>
<protein>
    <submittedName>
        <fullName evidence="1">Uncharacterized protein</fullName>
    </submittedName>
</protein>
<geneLocation type="plasmid" evidence="1 2">
    <name>1</name>
</geneLocation>
<evidence type="ECO:0000313" key="1">
    <source>
        <dbReference type="EMBL" id="CRX39579.1"/>
    </source>
</evidence>
<sequence>MWVNDPQDDFLVRCREAIYQFEAADKAEDTEGRFYWMNRLADLCNESGIELMEIEAAWRDRPKDSKL</sequence>
<dbReference type="EMBL" id="LN867111">
    <property type="protein sequence ID" value="CRX39579.1"/>
    <property type="molecule type" value="Genomic_DNA"/>
</dbReference>
<keyword evidence="2" id="KW-1185">Reference proteome</keyword>
<accession>A0A0H5DUG9</accession>
<organism evidence="1 2">
    <name type="scientific">Estrella lausannensis</name>
    <dbReference type="NCBI Taxonomy" id="483423"/>
    <lineage>
        <taxon>Bacteria</taxon>
        <taxon>Pseudomonadati</taxon>
        <taxon>Chlamydiota</taxon>
        <taxon>Chlamydiia</taxon>
        <taxon>Parachlamydiales</taxon>
        <taxon>Candidatus Criblamydiaceae</taxon>
        <taxon>Estrella</taxon>
    </lineage>
</organism>